<dbReference type="Pfam" id="PF10101">
    <property type="entry name" value="DUF2339"/>
    <property type="match status" value="1"/>
</dbReference>
<accession>A0A8J3AJ19</accession>
<feature type="transmembrane region" description="Helical" evidence="2">
    <location>
        <begin position="163"/>
        <end position="183"/>
    </location>
</feature>
<name>A0A8J3AJ19_9BACI</name>
<feature type="transmembrane region" description="Helical" evidence="2">
    <location>
        <begin position="474"/>
        <end position="494"/>
    </location>
</feature>
<dbReference type="EMBL" id="BMHB01000001">
    <property type="protein sequence ID" value="GGI10403.1"/>
    <property type="molecule type" value="Genomic_DNA"/>
</dbReference>
<feature type="transmembrane region" description="Helical" evidence="2">
    <location>
        <begin position="340"/>
        <end position="357"/>
    </location>
</feature>
<dbReference type="InterPro" id="IPR019286">
    <property type="entry name" value="DUF2339_TM"/>
</dbReference>
<keyword evidence="2" id="KW-1133">Transmembrane helix</keyword>
<feature type="transmembrane region" description="Helical" evidence="2">
    <location>
        <begin position="387"/>
        <end position="405"/>
    </location>
</feature>
<evidence type="ECO:0000313" key="3">
    <source>
        <dbReference type="EMBL" id="GGI10403.1"/>
    </source>
</evidence>
<organism evidence="3 4">
    <name type="scientific">Gottfriedia solisilvae</name>
    <dbReference type="NCBI Taxonomy" id="1516104"/>
    <lineage>
        <taxon>Bacteria</taxon>
        <taxon>Bacillati</taxon>
        <taxon>Bacillota</taxon>
        <taxon>Bacilli</taxon>
        <taxon>Bacillales</taxon>
        <taxon>Bacillaceae</taxon>
        <taxon>Gottfriedia</taxon>
    </lineage>
</organism>
<dbReference type="OrthoDB" id="1805246at2"/>
<feature type="transmembrane region" description="Helical" evidence="2">
    <location>
        <begin position="238"/>
        <end position="260"/>
    </location>
</feature>
<feature type="transmembrane region" description="Helical" evidence="2">
    <location>
        <begin position="80"/>
        <end position="97"/>
    </location>
</feature>
<comment type="caution">
    <text evidence="3">The sequence shown here is derived from an EMBL/GenBank/DDBJ whole genome shotgun (WGS) entry which is preliminary data.</text>
</comment>
<reference evidence="4" key="1">
    <citation type="journal article" date="2019" name="Int. J. Syst. Evol. Microbiol.">
        <title>The Global Catalogue of Microorganisms (GCM) 10K type strain sequencing project: providing services to taxonomists for standard genome sequencing and annotation.</title>
        <authorList>
            <consortium name="The Broad Institute Genomics Platform"/>
            <consortium name="The Broad Institute Genome Sequencing Center for Infectious Disease"/>
            <person name="Wu L."/>
            <person name="Ma J."/>
        </authorList>
    </citation>
    <scope>NUCLEOTIDE SEQUENCE [LARGE SCALE GENOMIC DNA]</scope>
    <source>
        <strain evidence="4">CGMCC 1.14993</strain>
    </source>
</reference>
<dbReference type="PANTHER" id="PTHR38434:SF1">
    <property type="entry name" value="BLL2549 PROTEIN"/>
    <property type="match status" value="1"/>
</dbReference>
<keyword evidence="2" id="KW-0472">Membrane</keyword>
<evidence type="ECO:0000256" key="1">
    <source>
        <dbReference type="SAM" id="Coils"/>
    </source>
</evidence>
<feature type="transmembrane region" description="Helical" evidence="2">
    <location>
        <begin position="441"/>
        <end position="462"/>
    </location>
</feature>
<feature type="transmembrane region" description="Helical" evidence="2">
    <location>
        <begin position="293"/>
        <end position="311"/>
    </location>
</feature>
<evidence type="ECO:0000256" key="2">
    <source>
        <dbReference type="SAM" id="Phobius"/>
    </source>
</evidence>
<feature type="transmembrane region" description="Helical" evidence="2">
    <location>
        <begin position="109"/>
        <end position="125"/>
    </location>
</feature>
<dbReference type="RefSeq" id="WP_158093322.1">
    <property type="nucleotide sequence ID" value="NZ_BMHB01000001.1"/>
</dbReference>
<feature type="transmembrane region" description="Helical" evidence="2">
    <location>
        <begin position="363"/>
        <end position="380"/>
    </location>
</feature>
<protein>
    <submittedName>
        <fullName evidence="3">Membrane protein</fullName>
    </submittedName>
</protein>
<proteinExistence type="predicted"/>
<dbReference type="PANTHER" id="PTHR38434">
    <property type="entry name" value="BLL2549 PROTEIN"/>
    <property type="match status" value="1"/>
</dbReference>
<feature type="transmembrane region" description="Helical" evidence="2">
    <location>
        <begin position="212"/>
        <end position="231"/>
    </location>
</feature>
<feature type="transmembrane region" description="Helical" evidence="2">
    <location>
        <begin position="266"/>
        <end position="284"/>
    </location>
</feature>
<dbReference type="AlphaFoldDB" id="A0A8J3AJ19"/>
<keyword evidence="1" id="KW-0175">Coiled coil</keyword>
<keyword evidence="4" id="KW-1185">Reference proteome</keyword>
<feature type="transmembrane region" description="Helical" evidence="2">
    <location>
        <begin position="190"/>
        <end position="206"/>
    </location>
</feature>
<dbReference type="Proteomes" id="UP000626244">
    <property type="component" value="Unassembled WGS sequence"/>
</dbReference>
<keyword evidence="2" id="KW-0812">Transmembrane</keyword>
<evidence type="ECO:0000313" key="4">
    <source>
        <dbReference type="Proteomes" id="UP000626244"/>
    </source>
</evidence>
<feature type="transmembrane region" description="Helical" evidence="2">
    <location>
        <begin position="525"/>
        <end position="549"/>
    </location>
</feature>
<feature type="transmembrane region" description="Helical" evidence="2">
    <location>
        <begin position="501"/>
        <end position="519"/>
    </location>
</feature>
<feature type="transmembrane region" description="Helical" evidence="2">
    <location>
        <begin position="411"/>
        <end position="434"/>
    </location>
</feature>
<feature type="coiled-coil region" evidence="1">
    <location>
        <begin position="1"/>
        <end position="32"/>
    </location>
</feature>
<feature type="transmembrane region" description="Helical" evidence="2">
    <location>
        <begin position="137"/>
        <end position="157"/>
    </location>
</feature>
<sequence>MENQNEELQKKVEKLEFEVSEMKKKLDFLLTRETVLKQNDIQQKEKISMTPTKPVQKVVKQNTTTPKEKIDFEALIFQKWLPRFFIFIFIIGIMWGFKAASDYGVLNEYAKVGIGFAFAILLFWYGNRQVQAKRVTLGQTLLGGILPVLFLTTFAMHHLYNMIGSNVAFLLQVLWVGVGFYFMNKYKSEAIGLISIIGAVLIPFLIKSAAPNYLFFAFYETSIYLLFMFYAAFKKYKYLYSTSAILLNLVYIVVGLLNFNLKGFEYFAFSIIIQHFGLLIILLISKFSKKKQILMLHTSFIFTIGWVFSGYEDNTRTIILILLCVSYLFLSNFYKKQSDLFFAFSTNFLLAFSFLCLDSVTVHLLNTVLIIQAILTYLFYIRYRDFFKLIIASLTIVPVGIRIVSEPIFSLISFTSMDWIVFIIATITISIIAYKNEKEKHAILVSSSLVITLLLIAYITQAVQILTTDLSDNVISLTINLSWIIISIIAMVLGSLKKFKVWTYIGVGLLLLTLCKLVLVDLPNITLLVRAGLFILLGLIGLIISRIFFKGK</sequence>
<feature type="transmembrane region" description="Helical" evidence="2">
    <location>
        <begin position="317"/>
        <end position="333"/>
    </location>
</feature>
<gene>
    <name evidence="3" type="ORF">GCM10007380_02620</name>
</gene>